<evidence type="ECO:0000259" key="1">
    <source>
        <dbReference type="SMART" id="SM00256"/>
    </source>
</evidence>
<dbReference type="Proteomes" id="UP000515123">
    <property type="component" value="Linkage group 1"/>
</dbReference>
<dbReference type="RefSeq" id="XP_020093001.1">
    <property type="nucleotide sequence ID" value="XM_020237412.1"/>
</dbReference>
<protein>
    <submittedName>
        <fullName evidence="3">F-box protein At4g09920-like</fullName>
    </submittedName>
</protein>
<name>A0A6P5F9X2_ANACO</name>
<sequence length="217" mass="24069">MRRMRRQRLHQRGLPDHVLHEILACLPTRIAVSASLLSRRWRTVWTTSPDLSFTTGLSPSFVDSALRLRDPAVPLRSFSLVAASADSDRAQLPSWIRRAAASTALECLTVRTYAQKHGRRLGIVSAAAFHPPSLGVPEVLRLPSLRVLELAFPGGGITQVEWPAARFPTFLAEARSRQPKLVSARRGRHLEQLPGAQVLPAVALRRRRSLARSSSMI</sequence>
<dbReference type="AlphaFoldDB" id="A0A6P5F9X2"/>
<dbReference type="SMART" id="SM00256">
    <property type="entry name" value="FBOX"/>
    <property type="match status" value="1"/>
</dbReference>
<proteinExistence type="predicted"/>
<dbReference type="InterPro" id="IPR036047">
    <property type="entry name" value="F-box-like_dom_sf"/>
</dbReference>
<dbReference type="InterPro" id="IPR001810">
    <property type="entry name" value="F-box_dom"/>
</dbReference>
<evidence type="ECO:0000313" key="2">
    <source>
        <dbReference type="Proteomes" id="UP000515123"/>
    </source>
</evidence>
<dbReference type="SUPFAM" id="SSF81383">
    <property type="entry name" value="F-box domain"/>
    <property type="match status" value="1"/>
</dbReference>
<gene>
    <name evidence="3" type="primary">LOC109713343</name>
</gene>
<keyword evidence="2" id="KW-1185">Reference proteome</keyword>
<dbReference type="OrthoDB" id="696377at2759"/>
<reference evidence="3" key="2">
    <citation type="submission" date="2025-08" db="UniProtKB">
        <authorList>
            <consortium name="RefSeq"/>
        </authorList>
    </citation>
    <scope>IDENTIFICATION</scope>
    <source>
        <tissue evidence="3">Leaf</tissue>
    </source>
</reference>
<feature type="domain" description="F-box" evidence="1">
    <location>
        <begin position="14"/>
        <end position="55"/>
    </location>
</feature>
<organism evidence="2 3">
    <name type="scientific">Ananas comosus</name>
    <name type="common">Pineapple</name>
    <name type="synonym">Ananas ananas</name>
    <dbReference type="NCBI Taxonomy" id="4615"/>
    <lineage>
        <taxon>Eukaryota</taxon>
        <taxon>Viridiplantae</taxon>
        <taxon>Streptophyta</taxon>
        <taxon>Embryophyta</taxon>
        <taxon>Tracheophyta</taxon>
        <taxon>Spermatophyta</taxon>
        <taxon>Magnoliopsida</taxon>
        <taxon>Liliopsida</taxon>
        <taxon>Poales</taxon>
        <taxon>Bromeliaceae</taxon>
        <taxon>Bromelioideae</taxon>
        <taxon>Ananas</taxon>
    </lineage>
</organism>
<dbReference type="Pfam" id="PF00646">
    <property type="entry name" value="F-box"/>
    <property type="match status" value="1"/>
</dbReference>
<dbReference type="PANTHER" id="PTHR34223">
    <property type="entry name" value="OS11G0201299 PROTEIN"/>
    <property type="match status" value="1"/>
</dbReference>
<evidence type="ECO:0000313" key="3">
    <source>
        <dbReference type="RefSeq" id="XP_020093001.1"/>
    </source>
</evidence>
<dbReference type="Gramene" id="Aco015845.1.mrna1">
    <property type="protein sequence ID" value="Aco015845.1.mrna1.cds1"/>
    <property type="gene ID" value="Aco015845.1.path1"/>
</dbReference>
<dbReference type="GeneID" id="109713343"/>
<accession>A0A6P5F9X2</accession>
<dbReference type="InterPro" id="IPR053197">
    <property type="entry name" value="F-box_SCFL_complex_component"/>
</dbReference>
<dbReference type="PANTHER" id="PTHR34223:SF51">
    <property type="entry name" value="OS06G0556300 PROTEIN"/>
    <property type="match status" value="1"/>
</dbReference>
<dbReference type="Gene3D" id="1.20.1280.50">
    <property type="match status" value="1"/>
</dbReference>
<reference evidence="2" key="1">
    <citation type="journal article" date="2015" name="Nat. Genet.">
        <title>The pineapple genome and the evolution of CAM photosynthesis.</title>
        <authorList>
            <person name="Ming R."/>
            <person name="VanBuren R."/>
            <person name="Wai C.M."/>
            <person name="Tang H."/>
            <person name="Schatz M.C."/>
            <person name="Bowers J.E."/>
            <person name="Lyons E."/>
            <person name="Wang M.L."/>
            <person name="Chen J."/>
            <person name="Biggers E."/>
            <person name="Zhang J."/>
            <person name="Huang L."/>
            <person name="Zhang L."/>
            <person name="Miao W."/>
            <person name="Zhang J."/>
            <person name="Ye Z."/>
            <person name="Miao C."/>
            <person name="Lin Z."/>
            <person name="Wang H."/>
            <person name="Zhou H."/>
            <person name="Yim W.C."/>
            <person name="Priest H.D."/>
            <person name="Zheng C."/>
            <person name="Woodhouse M."/>
            <person name="Edger P.P."/>
            <person name="Guyot R."/>
            <person name="Guo H.B."/>
            <person name="Guo H."/>
            <person name="Zheng G."/>
            <person name="Singh R."/>
            <person name="Sharma A."/>
            <person name="Min X."/>
            <person name="Zheng Y."/>
            <person name="Lee H."/>
            <person name="Gurtowski J."/>
            <person name="Sedlazeck F.J."/>
            <person name="Harkess A."/>
            <person name="McKain M.R."/>
            <person name="Liao Z."/>
            <person name="Fang J."/>
            <person name="Liu J."/>
            <person name="Zhang X."/>
            <person name="Zhang Q."/>
            <person name="Hu W."/>
            <person name="Qin Y."/>
            <person name="Wang K."/>
            <person name="Chen L.Y."/>
            <person name="Shirley N."/>
            <person name="Lin Y.R."/>
            <person name="Liu L.Y."/>
            <person name="Hernandez A.G."/>
            <person name="Wright C.L."/>
            <person name="Bulone V."/>
            <person name="Tuskan G.A."/>
            <person name="Heath K."/>
            <person name="Zee F."/>
            <person name="Moore P.H."/>
            <person name="Sunkar R."/>
            <person name="Leebens-Mack J.H."/>
            <person name="Mockler T."/>
            <person name="Bennetzen J.L."/>
            <person name="Freeling M."/>
            <person name="Sankoff D."/>
            <person name="Paterson A.H."/>
            <person name="Zhu X."/>
            <person name="Yang X."/>
            <person name="Smith J.A."/>
            <person name="Cushman J.C."/>
            <person name="Paull R.E."/>
            <person name="Yu Q."/>
        </authorList>
    </citation>
    <scope>NUCLEOTIDE SEQUENCE [LARGE SCALE GENOMIC DNA]</scope>
    <source>
        <strain evidence="2">cv. F153</strain>
    </source>
</reference>